<sequence length="237" mass="25191">MISNDDALREVFYGEQGILSGIKGNQTVIDSSTVSPTLSRQLYADCKAKSSSFLDAPVTGSKEGARDGTLTFMVGGDREVMEAHLDVFQAMGKKIVYVGPSGSGSQLKLAHNTVVAINTAAVCEGISMAYKAGIDPAVFLDVLYSGGGNSRAAEMKGPKIIARDFDTHFSLKWMLKDLKLASALGDQLNAVSPLLGAVKQLFQEAVNAEIGEEDVSALIKVYEQAMNMKVESQSSEA</sequence>
<evidence type="ECO:0000259" key="2">
    <source>
        <dbReference type="Pfam" id="PF14833"/>
    </source>
</evidence>
<comment type="caution">
    <text evidence="3">The sequence shown here is derived from an EMBL/GenBank/DDBJ whole genome shotgun (WGS) entry which is preliminary data.</text>
</comment>
<name>A0A916QHA6_9BACL</name>
<dbReference type="Gene3D" id="3.40.50.720">
    <property type="entry name" value="NAD(P)-binding Rossmann-like Domain"/>
    <property type="match status" value="1"/>
</dbReference>
<dbReference type="InterPro" id="IPR008927">
    <property type="entry name" value="6-PGluconate_DH-like_C_sf"/>
</dbReference>
<dbReference type="AlphaFoldDB" id="A0A916QHA6"/>
<gene>
    <name evidence="3" type="ORF">PRECH8_22690</name>
</gene>
<reference evidence="3" key="1">
    <citation type="submission" date="2020-08" db="EMBL/GenBank/DDBJ databases">
        <authorList>
            <person name="Uke A."/>
            <person name="Chhe C."/>
            <person name="Baramee S."/>
            <person name="Kosugi A."/>
        </authorList>
    </citation>
    <scope>NUCLEOTIDE SEQUENCE</scope>
    <source>
        <strain evidence="3">DA-C8</strain>
    </source>
</reference>
<feature type="domain" description="3-hydroxyisobutyrate dehydrogenase-like NAD-binding" evidence="2">
    <location>
        <begin position="102"/>
        <end position="222"/>
    </location>
</feature>
<evidence type="ECO:0000313" key="4">
    <source>
        <dbReference type="Proteomes" id="UP000654993"/>
    </source>
</evidence>
<dbReference type="SUPFAM" id="SSF51735">
    <property type="entry name" value="NAD(P)-binding Rossmann-fold domains"/>
    <property type="match status" value="1"/>
</dbReference>
<dbReference type="Proteomes" id="UP000654993">
    <property type="component" value="Unassembled WGS sequence"/>
</dbReference>
<evidence type="ECO:0000313" key="3">
    <source>
        <dbReference type="EMBL" id="GFR38973.1"/>
    </source>
</evidence>
<dbReference type="GO" id="GO:0051287">
    <property type="term" value="F:NAD binding"/>
    <property type="evidence" value="ECO:0007669"/>
    <property type="project" value="InterPro"/>
</dbReference>
<dbReference type="InterPro" id="IPR036291">
    <property type="entry name" value="NAD(P)-bd_dom_sf"/>
</dbReference>
<organism evidence="3 4">
    <name type="scientific">Insulibacter thermoxylanivorax</name>
    <dbReference type="NCBI Taxonomy" id="2749268"/>
    <lineage>
        <taxon>Bacteria</taxon>
        <taxon>Bacillati</taxon>
        <taxon>Bacillota</taxon>
        <taxon>Bacilli</taxon>
        <taxon>Bacillales</taxon>
        <taxon>Paenibacillaceae</taxon>
        <taxon>Insulibacter</taxon>
    </lineage>
</organism>
<evidence type="ECO:0000259" key="1">
    <source>
        <dbReference type="Pfam" id="PF03446"/>
    </source>
</evidence>
<proteinExistence type="predicted"/>
<dbReference type="GO" id="GO:0050661">
    <property type="term" value="F:NADP binding"/>
    <property type="evidence" value="ECO:0007669"/>
    <property type="project" value="InterPro"/>
</dbReference>
<dbReference type="Pfam" id="PF03446">
    <property type="entry name" value="NAD_binding_2"/>
    <property type="match status" value="1"/>
</dbReference>
<reference evidence="3" key="2">
    <citation type="journal article" date="2021" name="Data Brief">
        <title>Draft genome sequence data of the facultative, thermophilic, xylanolytic bacterium Paenibacillus sp. strain DA-C8.</title>
        <authorList>
            <person name="Chhe C."/>
            <person name="Uke A."/>
            <person name="Baramee S."/>
            <person name="Ungkulpasvich U."/>
            <person name="Tachaapaikoon C."/>
            <person name="Pason P."/>
            <person name="Waeonukul R."/>
            <person name="Ratanakhanokchai K."/>
            <person name="Kosugi A."/>
        </authorList>
    </citation>
    <scope>NUCLEOTIDE SEQUENCE</scope>
    <source>
        <strain evidence="3">DA-C8</strain>
    </source>
</reference>
<dbReference type="InterPro" id="IPR006115">
    <property type="entry name" value="6PGDH_NADP-bd"/>
</dbReference>
<accession>A0A916QHA6</accession>
<feature type="domain" description="6-phosphogluconate dehydrogenase NADP-binding" evidence="1">
    <location>
        <begin position="1"/>
        <end position="99"/>
    </location>
</feature>
<dbReference type="PANTHER" id="PTHR43060">
    <property type="entry name" value="3-HYDROXYISOBUTYRATE DEHYDROGENASE-LIKE 1, MITOCHONDRIAL-RELATED"/>
    <property type="match status" value="1"/>
</dbReference>
<dbReference type="PANTHER" id="PTHR43060:SF15">
    <property type="entry name" value="3-HYDROXYISOBUTYRATE DEHYDROGENASE-LIKE 1, MITOCHONDRIAL-RELATED"/>
    <property type="match status" value="1"/>
</dbReference>
<dbReference type="Pfam" id="PF14833">
    <property type="entry name" value="NAD_binding_11"/>
    <property type="match status" value="1"/>
</dbReference>
<dbReference type="EMBL" id="BMAQ01000031">
    <property type="protein sequence ID" value="GFR38973.1"/>
    <property type="molecule type" value="Genomic_DNA"/>
</dbReference>
<dbReference type="InterPro" id="IPR029154">
    <property type="entry name" value="HIBADH-like_NADP-bd"/>
</dbReference>
<dbReference type="SUPFAM" id="SSF48179">
    <property type="entry name" value="6-phosphogluconate dehydrogenase C-terminal domain-like"/>
    <property type="match status" value="1"/>
</dbReference>
<keyword evidence="4" id="KW-1185">Reference proteome</keyword>
<protein>
    <submittedName>
        <fullName evidence="3">6-phosphogluconate dehydrogenase</fullName>
    </submittedName>
</protein>
<dbReference type="Gene3D" id="1.10.1040.10">
    <property type="entry name" value="N-(1-d-carboxylethyl)-l-norvaline Dehydrogenase, domain 2"/>
    <property type="match status" value="1"/>
</dbReference>
<dbReference type="InterPro" id="IPR013328">
    <property type="entry name" value="6PGD_dom2"/>
</dbReference>